<keyword evidence="3" id="KW-1185">Reference proteome</keyword>
<dbReference type="Proteomes" id="UP001197093">
    <property type="component" value="Unassembled WGS sequence"/>
</dbReference>
<dbReference type="AlphaFoldDB" id="A0AAD4EW74"/>
<sequence length="72" mass="7135">MSPSAPSEPHTAAIQQPAPVKLQALQTAQPPASQPMMADASAQKNSASDADAELLRLRGGAGDGQGPCPGTG</sequence>
<comment type="caution">
    <text evidence="2">The sequence shown here is derived from an EMBL/GenBank/DDBJ whole genome shotgun (WGS) entry which is preliminary data.</text>
</comment>
<reference evidence="2" key="1">
    <citation type="submission" date="2023-02" db="EMBL/GenBank/DDBJ databases">
        <authorList>
            <person name="Palmer J.M."/>
        </authorList>
    </citation>
    <scope>NUCLEOTIDE SEQUENCE</scope>
    <source>
        <strain evidence="2">FW57</strain>
    </source>
</reference>
<protein>
    <submittedName>
        <fullName evidence="2">Uncharacterized protein</fullName>
    </submittedName>
</protein>
<proteinExistence type="predicted"/>
<dbReference type="EMBL" id="JAHCVI010000004">
    <property type="protein sequence ID" value="KAG7286717.1"/>
    <property type="molecule type" value="Genomic_DNA"/>
</dbReference>
<evidence type="ECO:0000256" key="1">
    <source>
        <dbReference type="SAM" id="MobiDB-lite"/>
    </source>
</evidence>
<feature type="compositionally biased region" description="Gly residues" evidence="1">
    <location>
        <begin position="59"/>
        <end position="72"/>
    </location>
</feature>
<accession>A0AAD4EW74</accession>
<evidence type="ECO:0000313" key="2">
    <source>
        <dbReference type="EMBL" id="KAG7286717.1"/>
    </source>
</evidence>
<feature type="region of interest" description="Disordered" evidence="1">
    <location>
        <begin position="25"/>
        <end position="72"/>
    </location>
</feature>
<organism evidence="2 3">
    <name type="scientific">Staphylotrichum longicolle</name>
    <dbReference type="NCBI Taxonomy" id="669026"/>
    <lineage>
        <taxon>Eukaryota</taxon>
        <taxon>Fungi</taxon>
        <taxon>Dikarya</taxon>
        <taxon>Ascomycota</taxon>
        <taxon>Pezizomycotina</taxon>
        <taxon>Sordariomycetes</taxon>
        <taxon>Sordariomycetidae</taxon>
        <taxon>Sordariales</taxon>
        <taxon>Chaetomiaceae</taxon>
        <taxon>Staphylotrichum</taxon>
    </lineage>
</organism>
<name>A0AAD4EW74_9PEZI</name>
<gene>
    <name evidence="2" type="ORF">NEMBOFW57_009028</name>
</gene>
<evidence type="ECO:0000313" key="3">
    <source>
        <dbReference type="Proteomes" id="UP001197093"/>
    </source>
</evidence>